<evidence type="ECO:0000313" key="2">
    <source>
        <dbReference type="Proteomes" id="UP000838821"/>
    </source>
</evidence>
<protein>
    <submittedName>
        <fullName evidence="1">Uncharacterized protein</fullName>
    </submittedName>
</protein>
<sequence length="84" mass="9497">MEASSGHDDGHNFAKGRLEYTVIKMEKTKFATGVYKSGGSVKRPMKVGYNYRDFAGKGKYPDFGKIYYGEEEDRGKITQSLEDE</sequence>
<reference evidence="1" key="1">
    <citation type="submission" date="2022-01" db="EMBL/GenBank/DDBJ databases">
        <authorList>
            <person name="Criscuolo A."/>
        </authorList>
    </citation>
    <scope>NUCLEOTIDE SEQUENCE</scope>
    <source>
        <strain evidence="1">CIP111891</strain>
    </source>
</reference>
<comment type="caution">
    <text evidence="1">The sequence shown here is derived from an EMBL/GenBank/DDBJ whole genome shotgun (WGS) entry which is preliminary data.</text>
</comment>
<accession>A0ABM9CV09</accession>
<gene>
    <name evidence="1" type="ORF">PAECIP111891_05513</name>
</gene>
<dbReference type="RefSeq" id="WP_236291647.1">
    <property type="nucleotide sequence ID" value="NZ_CAKMMW010000022.1"/>
</dbReference>
<dbReference type="EMBL" id="CAKMMW010000022">
    <property type="protein sequence ID" value="CAH1223391.1"/>
    <property type="molecule type" value="Genomic_DNA"/>
</dbReference>
<proteinExistence type="predicted"/>
<name>A0ABM9CV09_9BACL</name>
<evidence type="ECO:0000313" key="1">
    <source>
        <dbReference type="EMBL" id="CAH1223391.1"/>
    </source>
</evidence>
<dbReference type="Proteomes" id="UP000838821">
    <property type="component" value="Unassembled WGS sequence"/>
</dbReference>
<keyword evidence="2" id="KW-1185">Reference proteome</keyword>
<organism evidence="1 2">
    <name type="scientific">Paenibacillus allorhizoplanae</name>
    <dbReference type="NCBI Taxonomy" id="2905648"/>
    <lineage>
        <taxon>Bacteria</taxon>
        <taxon>Bacillati</taxon>
        <taxon>Bacillota</taxon>
        <taxon>Bacilli</taxon>
        <taxon>Bacillales</taxon>
        <taxon>Paenibacillaceae</taxon>
        <taxon>Paenibacillus</taxon>
    </lineage>
</organism>